<evidence type="ECO:0000256" key="1">
    <source>
        <dbReference type="SAM" id="MobiDB-lite"/>
    </source>
</evidence>
<dbReference type="Proteomes" id="UP001286313">
    <property type="component" value="Unassembled WGS sequence"/>
</dbReference>
<keyword evidence="4" id="KW-1185">Reference proteome</keyword>
<organism evidence="3 4">
    <name type="scientific">Petrolisthes cinctipes</name>
    <name type="common">Flat porcelain crab</name>
    <dbReference type="NCBI Taxonomy" id="88211"/>
    <lineage>
        <taxon>Eukaryota</taxon>
        <taxon>Metazoa</taxon>
        <taxon>Ecdysozoa</taxon>
        <taxon>Arthropoda</taxon>
        <taxon>Crustacea</taxon>
        <taxon>Multicrustacea</taxon>
        <taxon>Malacostraca</taxon>
        <taxon>Eumalacostraca</taxon>
        <taxon>Eucarida</taxon>
        <taxon>Decapoda</taxon>
        <taxon>Pleocyemata</taxon>
        <taxon>Anomura</taxon>
        <taxon>Galatheoidea</taxon>
        <taxon>Porcellanidae</taxon>
        <taxon>Petrolisthes</taxon>
    </lineage>
</organism>
<feature type="region of interest" description="Disordered" evidence="1">
    <location>
        <begin position="174"/>
        <end position="195"/>
    </location>
</feature>
<evidence type="ECO:0000256" key="2">
    <source>
        <dbReference type="SAM" id="Phobius"/>
    </source>
</evidence>
<keyword evidence="2" id="KW-0472">Membrane</keyword>
<feature type="transmembrane region" description="Helical" evidence="2">
    <location>
        <begin position="75"/>
        <end position="94"/>
    </location>
</feature>
<feature type="compositionally biased region" description="Basic and acidic residues" evidence="1">
    <location>
        <begin position="235"/>
        <end position="350"/>
    </location>
</feature>
<accession>A0AAE1FPL9</accession>
<keyword evidence="2" id="KW-1133">Transmembrane helix</keyword>
<keyword evidence="2" id="KW-0812">Transmembrane</keyword>
<feature type="compositionally biased region" description="Basic residues" evidence="1">
    <location>
        <begin position="180"/>
        <end position="190"/>
    </location>
</feature>
<reference evidence="3" key="1">
    <citation type="submission" date="2023-10" db="EMBL/GenBank/DDBJ databases">
        <title>Genome assemblies of two species of porcelain crab, Petrolisthes cinctipes and Petrolisthes manimaculis (Anomura: Porcellanidae).</title>
        <authorList>
            <person name="Angst P."/>
        </authorList>
    </citation>
    <scope>NUCLEOTIDE SEQUENCE</scope>
    <source>
        <strain evidence="3">PB745_01</strain>
        <tissue evidence="3">Gill</tissue>
    </source>
</reference>
<proteinExistence type="predicted"/>
<feature type="region of interest" description="Disordered" evidence="1">
    <location>
        <begin position="211"/>
        <end position="366"/>
    </location>
</feature>
<dbReference type="AlphaFoldDB" id="A0AAE1FPL9"/>
<gene>
    <name evidence="3" type="ORF">Pcinc_017972</name>
</gene>
<name>A0AAE1FPL9_PETCI</name>
<dbReference type="EMBL" id="JAWQEG010001695">
    <property type="protein sequence ID" value="KAK3877321.1"/>
    <property type="molecule type" value="Genomic_DNA"/>
</dbReference>
<evidence type="ECO:0000313" key="4">
    <source>
        <dbReference type="Proteomes" id="UP001286313"/>
    </source>
</evidence>
<comment type="caution">
    <text evidence="3">The sequence shown here is derived from an EMBL/GenBank/DDBJ whole genome shotgun (WGS) entry which is preliminary data.</text>
</comment>
<feature type="transmembrane region" description="Helical" evidence="2">
    <location>
        <begin position="21"/>
        <end position="45"/>
    </location>
</feature>
<feature type="transmembrane region" description="Helical" evidence="2">
    <location>
        <begin position="101"/>
        <end position="122"/>
    </location>
</feature>
<evidence type="ECO:0000313" key="3">
    <source>
        <dbReference type="EMBL" id="KAK3877321.1"/>
    </source>
</evidence>
<sequence length="366" mass="41940">MMAEQEDKVGWRKRFCRPTTCCLCFPITASSCNWIATVGLVWGSIATLVDFITAYLPVQPCTNCLNHDLDTRLCLAGGAVNALQLLASALLLVAIKKEVSVLLMVWVWCGVVGVVMQTVWLVVTMPYAPSLRGLVAFLQLAWGLHFIIVVRTYYKMMRAGMDWSLETTPLDMLAPPNSPVRRHKRRKRRVDKSTQPPIRTLVGAAVVLNHAQQQQQKEKEERGRGRAKGVSVGVERIERRRGRTEDQQERGIEMVERGDESGGAEIERGDERREREEEERRRAEIDKEGEKEIEGRERDVRNIVPIEREDERETEGIEREGEHGRSDKKEEEGKAKRRIEDKENKTREEEMEKDESDDEFVTVIVT</sequence>
<feature type="transmembrane region" description="Helical" evidence="2">
    <location>
        <begin position="134"/>
        <end position="154"/>
    </location>
</feature>
<protein>
    <recommendedName>
        <fullName evidence="5">Transmembrane protein</fullName>
    </recommendedName>
</protein>
<evidence type="ECO:0008006" key="5">
    <source>
        <dbReference type="Google" id="ProtNLM"/>
    </source>
</evidence>
<feature type="compositionally biased region" description="Acidic residues" evidence="1">
    <location>
        <begin position="351"/>
        <end position="360"/>
    </location>
</feature>